<keyword evidence="3 6" id="KW-0812">Transmembrane</keyword>
<evidence type="ECO:0000313" key="9">
    <source>
        <dbReference type="Proteomes" id="UP000503018"/>
    </source>
</evidence>
<evidence type="ECO:0000313" key="8">
    <source>
        <dbReference type="EMBL" id="QJQ31849.1"/>
    </source>
</evidence>
<dbReference type="GO" id="GO:0005886">
    <property type="term" value="C:plasma membrane"/>
    <property type="evidence" value="ECO:0007669"/>
    <property type="project" value="UniProtKB-SubCell"/>
</dbReference>
<dbReference type="RefSeq" id="WP_169944361.1">
    <property type="nucleotide sequence ID" value="NZ_CP053015.1"/>
</dbReference>
<dbReference type="GO" id="GO:0032153">
    <property type="term" value="C:cell division site"/>
    <property type="evidence" value="ECO:0007669"/>
    <property type="project" value="TreeGrafter"/>
</dbReference>
<dbReference type="KEGG" id="slan:GV829_04775"/>
<feature type="transmembrane region" description="Helical" evidence="6">
    <location>
        <begin position="169"/>
        <end position="194"/>
    </location>
</feature>
<keyword evidence="2" id="KW-1003">Cell membrane</keyword>
<dbReference type="AlphaFoldDB" id="A0A6M4AUV2"/>
<proteinExistence type="predicted"/>
<keyword evidence="8" id="KW-0131">Cell cycle</keyword>
<dbReference type="Pfam" id="PF02687">
    <property type="entry name" value="FtsX"/>
    <property type="match status" value="1"/>
</dbReference>
<evidence type="ECO:0000256" key="2">
    <source>
        <dbReference type="ARBA" id="ARBA00022475"/>
    </source>
</evidence>
<feature type="transmembrane region" description="Helical" evidence="6">
    <location>
        <begin position="272"/>
        <end position="293"/>
    </location>
</feature>
<evidence type="ECO:0000256" key="1">
    <source>
        <dbReference type="ARBA" id="ARBA00004651"/>
    </source>
</evidence>
<accession>A0A6M4AUV2</accession>
<name>A0A6M4AUV2_9SPHN</name>
<sequence>MNRPTKYRVSRMVGLSGVLSNRDIGGPMPWIVAVMTCLAMLGLAAALTLAPAAASLSGQISGRATIQIVEPDVTARRAAVAAVRNAVRDQPYVMDLRTVPESELAGMASQWLGEGVSETGLPLPALVDVDLVPGDSGAGLARLRSVVSQSVPAARVIAHADWLGPVAGLIRLIGGIAAIIALLLVLAAAAVAMVSARAALAAQRPTIDVLHMVGATDVQIARLFQRRTARDVLAGVALGGVFALAIVLGVAWQMQGVVSGLVGDAPAPLHFLWLLLVPPLVLAVAVVTARIAVLRALRRMP</sequence>
<evidence type="ECO:0000256" key="3">
    <source>
        <dbReference type="ARBA" id="ARBA00022692"/>
    </source>
</evidence>
<evidence type="ECO:0000256" key="4">
    <source>
        <dbReference type="ARBA" id="ARBA00022989"/>
    </source>
</evidence>
<evidence type="ECO:0000256" key="6">
    <source>
        <dbReference type="SAM" id="Phobius"/>
    </source>
</evidence>
<keyword evidence="4 6" id="KW-1133">Transmembrane helix</keyword>
<dbReference type="InterPro" id="IPR003838">
    <property type="entry name" value="ABC3_permease_C"/>
</dbReference>
<gene>
    <name evidence="8" type="ORF">GV829_04775</name>
</gene>
<dbReference type="PANTHER" id="PTHR47755:SF1">
    <property type="entry name" value="CELL DIVISION PROTEIN FTSX"/>
    <property type="match status" value="1"/>
</dbReference>
<reference evidence="8 9" key="1">
    <citation type="submission" date="2020-01" db="EMBL/GenBank/DDBJ databases">
        <title>Sphingomonas sp. strain CSW-10.</title>
        <authorList>
            <person name="Chen W.-M."/>
        </authorList>
    </citation>
    <scope>NUCLEOTIDE SEQUENCE [LARGE SCALE GENOMIC DNA]</scope>
    <source>
        <strain evidence="8 9">CSW-10</strain>
    </source>
</reference>
<dbReference type="Proteomes" id="UP000503018">
    <property type="component" value="Chromosome"/>
</dbReference>
<keyword evidence="8" id="KW-0132">Cell division</keyword>
<dbReference type="PANTHER" id="PTHR47755">
    <property type="entry name" value="CELL DIVISION PROTEIN FTSX"/>
    <property type="match status" value="1"/>
</dbReference>
<evidence type="ECO:0000256" key="5">
    <source>
        <dbReference type="ARBA" id="ARBA00023136"/>
    </source>
</evidence>
<comment type="subcellular location">
    <subcellularLocation>
        <location evidence="1">Cell membrane</location>
        <topology evidence="1">Multi-pass membrane protein</topology>
    </subcellularLocation>
</comment>
<feature type="domain" description="ABC3 transporter permease C-terminal" evidence="7">
    <location>
        <begin position="179"/>
        <end position="299"/>
    </location>
</feature>
<feature type="transmembrane region" description="Helical" evidence="6">
    <location>
        <begin position="30"/>
        <end position="54"/>
    </location>
</feature>
<evidence type="ECO:0000259" key="7">
    <source>
        <dbReference type="Pfam" id="PF02687"/>
    </source>
</evidence>
<keyword evidence="9" id="KW-1185">Reference proteome</keyword>
<organism evidence="8 9">
    <name type="scientific">Sphingomonas lacunae</name>
    <dbReference type="NCBI Taxonomy" id="2698828"/>
    <lineage>
        <taxon>Bacteria</taxon>
        <taxon>Pseudomonadati</taxon>
        <taxon>Pseudomonadota</taxon>
        <taxon>Alphaproteobacteria</taxon>
        <taxon>Sphingomonadales</taxon>
        <taxon>Sphingomonadaceae</taxon>
        <taxon>Sphingomonas</taxon>
    </lineage>
</organism>
<protein>
    <submittedName>
        <fullName evidence="8">Cell division protein</fullName>
    </submittedName>
</protein>
<dbReference type="InterPro" id="IPR004513">
    <property type="entry name" value="FtsX"/>
</dbReference>
<keyword evidence="5 6" id="KW-0472">Membrane</keyword>
<feature type="transmembrane region" description="Helical" evidence="6">
    <location>
        <begin position="232"/>
        <end position="252"/>
    </location>
</feature>
<dbReference type="GO" id="GO:0051301">
    <property type="term" value="P:cell division"/>
    <property type="evidence" value="ECO:0007669"/>
    <property type="project" value="UniProtKB-KW"/>
</dbReference>
<dbReference type="EMBL" id="CP053015">
    <property type="protein sequence ID" value="QJQ31849.1"/>
    <property type="molecule type" value="Genomic_DNA"/>
</dbReference>